<dbReference type="EMBL" id="CP159258">
    <property type="protein sequence ID" value="XCG76156.1"/>
    <property type="molecule type" value="Genomic_DNA"/>
</dbReference>
<accession>A0AAU8E786</accession>
<organism evidence="1">
    <name type="scientific">Pseudomonas sp. MYb327</name>
    <dbReference type="NCBI Taxonomy" id="2745230"/>
    <lineage>
        <taxon>Bacteria</taxon>
        <taxon>Pseudomonadati</taxon>
        <taxon>Pseudomonadota</taxon>
        <taxon>Gammaproteobacteria</taxon>
        <taxon>Pseudomonadales</taxon>
        <taxon>Pseudomonadaceae</taxon>
        <taxon>Pseudomonas</taxon>
    </lineage>
</organism>
<sequence length="492" mass="54848">MTNIHDQAMNYVYQQVLQRLLSFFSRAERTALQLLIQRLAVAAGGMDRIGDYKVLAVQTGSRDSCYSLALLRAAQLTIATRAPASFKLRVATLRLNGNSQTALENIHRTCSALFVYDDPRVEVLMVDHREVLPFDHEAPICETGREASRMNLLMMGHRCTSDGPLELADDGYLATGEFYGQIARWNHGVDALVSGDTPRQQKQFIEGLKRAAAKAGIATPDHHEPGYSALFPLLDAMGSDWYQGFFPEQEQAPWRPAEQFESCRRSTFISIHDLLVSNLEERWPLLSEFLGFKADEVAAQLSDNEFVSFSVAAHIHGLQSCFMQSRTYAAGVAQYLQRALVMMRRKQLPERLCEQVVEAFGQPEVLAEQRVRTAAEAQRTLGLNEAQWVCLLFAPFVEQGAMLERFLRQCHPGMLVAMPDLHRAMQGHTVADQIMQWMVDVSGLSVSQIGKLYQMGPVSARQGQVIDTTSDTGSLIEADDVTSVSCEKSAGR</sequence>
<name>A0AAU8E786_9PSED</name>
<protein>
    <submittedName>
        <fullName evidence="1">Uncharacterized protein</fullName>
    </submittedName>
</protein>
<dbReference type="AlphaFoldDB" id="A0AAU8E786"/>
<gene>
    <name evidence="1" type="ORF">ABVN21_08840</name>
</gene>
<evidence type="ECO:0000313" key="1">
    <source>
        <dbReference type="EMBL" id="XCG76156.1"/>
    </source>
</evidence>
<reference evidence="1" key="1">
    <citation type="submission" date="2024-06" db="EMBL/GenBank/DDBJ databases">
        <title>The Caenorhabditis elegans bacterial microbiome influences microsporidia infection through nutrient limitation and inhibiting parasite invasion.</title>
        <authorList>
            <person name="Tamim El Jarkass H."/>
            <person name="Castelblanco S."/>
            <person name="Kaur M."/>
            <person name="Wan Y.C."/>
            <person name="Ellis A.E."/>
            <person name="Sheldon R.D."/>
            <person name="Lien E.C."/>
            <person name="Burton N.O."/>
            <person name="Wright G.D."/>
            <person name="Reinke A.W."/>
        </authorList>
    </citation>
    <scope>NUCLEOTIDE SEQUENCE</scope>
    <source>
        <strain evidence="1">MYb327</strain>
    </source>
</reference>
<dbReference type="RefSeq" id="WP_339554463.1">
    <property type="nucleotide sequence ID" value="NZ_CP159258.1"/>
</dbReference>
<proteinExistence type="predicted"/>